<evidence type="ECO:0000256" key="1">
    <source>
        <dbReference type="SAM" id="SignalP"/>
    </source>
</evidence>
<keyword evidence="1" id="KW-0732">Signal</keyword>
<accession>A0A1Z3N3U3</accession>
<evidence type="ECO:0000313" key="2">
    <source>
        <dbReference type="EMBL" id="ASD62129.1"/>
    </source>
</evidence>
<evidence type="ECO:0008006" key="4">
    <source>
        <dbReference type="Google" id="ProtNLM"/>
    </source>
</evidence>
<gene>
    <name evidence="2" type="ORF">B9G79_00395</name>
</gene>
<reference evidence="2 3" key="1">
    <citation type="submission" date="2017-04" db="EMBL/GenBank/DDBJ databases">
        <title>Whole genome sequence of Bdellovibrio bacteriovorus strain SSB218315.</title>
        <authorList>
            <person name="Oyedara O."/>
            <person name="Rodriguez-Perez M.A."/>
        </authorList>
    </citation>
    <scope>NUCLEOTIDE SEQUENCE [LARGE SCALE GENOMIC DNA]</scope>
    <source>
        <strain evidence="2 3">SSB218315</strain>
    </source>
</reference>
<feature type="chain" id="PRO_5012531891" description="Peptidase M48 domain-containing protein" evidence="1">
    <location>
        <begin position="24"/>
        <end position="352"/>
    </location>
</feature>
<proteinExistence type="predicted"/>
<dbReference type="Proteomes" id="UP000197003">
    <property type="component" value="Chromosome"/>
</dbReference>
<dbReference type="EMBL" id="CP020946">
    <property type="protein sequence ID" value="ASD62129.1"/>
    <property type="molecule type" value="Genomic_DNA"/>
</dbReference>
<name>A0A1Z3N3U3_BDEBC</name>
<dbReference type="RefSeq" id="WP_088563798.1">
    <property type="nucleotide sequence ID" value="NZ_CP020946.1"/>
</dbReference>
<feature type="signal peptide" evidence="1">
    <location>
        <begin position="1"/>
        <end position="23"/>
    </location>
</feature>
<dbReference type="OrthoDB" id="5289304at2"/>
<sequence>MNLRWMTITLAVLSAFAPGSLWAFGEKCGPVFASEYAKLGQIEVKPSGQKGPPARDYAHTVDKINSLLGDLAVPHEVQIQVDSAFIFSTFNAQSYQISVGVRPEKMGKKHPSINQNTLMHEYAHAVFEKNMTLKSPGYKTLREEQISLHTREDLLHAKNDALMAEQEKTTDPAVRQDLDRRIYEVIKEIDAIAERRKELSAHWSLRSAVHELFADSLSMVATKDPKAMSKVLKSTGENYRPHTSTVLQLRDFTDGRHHLSRQRWKKEYPFYSQFGGDLYYAFLPARWELWQIVKTRIGSDNYQRTLIPKVFAILERHLNLELNKGPEELKPRGFKNLEALNQRIIEDFRREL</sequence>
<protein>
    <recommendedName>
        <fullName evidence="4">Peptidase M48 domain-containing protein</fullName>
    </recommendedName>
</protein>
<organism evidence="2 3">
    <name type="scientific">Bdellovibrio bacteriovorus</name>
    <dbReference type="NCBI Taxonomy" id="959"/>
    <lineage>
        <taxon>Bacteria</taxon>
        <taxon>Pseudomonadati</taxon>
        <taxon>Bdellovibrionota</taxon>
        <taxon>Bdellovibrionia</taxon>
        <taxon>Bdellovibrionales</taxon>
        <taxon>Pseudobdellovibrionaceae</taxon>
        <taxon>Bdellovibrio</taxon>
    </lineage>
</organism>
<dbReference type="AlphaFoldDB" id="A0A1Z3N3U3"/>
<evidence type="ECO:0000313" key="3">
    <source>
        <dbReference type="Proteomes" id="UP000197003"/>
    </source>
</evidence>